<gene>
    <name evidence="1" type="ORF">RJ641_023010</name>
</gene>
<keyword evidence="2" id="KW-1185">Reference proteome</keyword>
<name>A0AAN8YS85_9MAGN</name>
<organism evidence="1 2">
    <name type="scientific">Dillenia turbinata</name>
    <dbReference type="NCBI Taxonomy" id="194707"/>
    <lineage>
        <taxon>Eukaryota</taxon>
        <taxon>Viridiplantae</taxon>
        <taxon>Streptophyta</taxon>
        <taxon>Embryophyta</taxon>
        <taxon>Tracheophyta</taxon>
        <taxon>Spermatophyta</taxon>
        <taxon>Magnoliopsida</taxon>
        <taxon>eudicotyledons</taxon>
        <taxon>Gunneridae</taxon>
        <taxon>Pentapetalae</taxon>
        <taxon>Dilleniales</taxon>
        <taxon>Dilleniaceae</taxon>
        <taxon>Dillenia</taxon>
    </lineage>
</organism>
<dbReference type="InterPro" id="IPR045197">
    <property type="entry name" value="NUP210-like"/>
</dbReference>
<accession>A0AAN8YS85</accession>
<evidence type="ECO:0000313" key="2">
    <source>
        <dbReference type="Proteomes" id="UP001370490"/>
    </source>
</evidence>
<reference evidence="1 2" key="1">
    <citation type="submission" date="2023-12" db="EMBL/GenBank/DDBJ databases">
        <title>A high-quality genome assembly for Dillenia turbinata (Dilleniales).</title>
        <authorList>
            <person name="Chanderbali A."/>
        </authorList>
    </citation>
    <scope>NUCLEOTIDE SEQUENCE [LARGE SCALE GENOMIC DNA]</scope>
    <source>
        <strain evidence="1">LSX21</strain>
        <tissue evidence="1">Leaf</tissue>
    </source>
</reference>
<dbReference type="EMBL" id="JBAMMX010000027">
    <property type="protein sequence ID" value="KAK6913409.1"/>
    <property type="molecule type" value="Genomic_DNA"/>
</dbReference>
<protein>
    <submittedName>
        <fullName evidence="1">Uncharacterized protein</fullName>
    </submittedName>
</protein>
<proteinExistence type="predicted"/>
<evidence type="ECO:0000313" key="1">
    <source>
        <dbReference type="EMBL" id="KAK6913409.1"/>
    </source>
</evidence>
<sequence length="183" mass="20084">MLHATLLKEYQHFDHHFSGSIVLRAASLIAAYSPLIAQQAGAGNQFGGYWFDLVQAEGSAQLECLESLYLVPGTHLDVLSFQVTDQSNSKHLTAGGKEIQSSIYLDDKDLFVRTVYGRFIFTVKSLYESTTLLVVPDLPLALGGPMTWVLPPNYTTSSRLPSSSEIYTSGIIRVGKGRLLILC</sequence>
<dbReference type="Proteomes" id="UP001370490">
    <property type="component" value="Unassembled WGS sequence"/>
</dbReference>
<dbReference type="PANTHER" id="PTHR23019">
    <property type="entry name" value="NUCLEAR PORE MEMBRANE GLYCOPROTEIN GP210-RELATED"/>
    <property type="match status" value="1"/>
</dbReference>
<comment type="caution">
    <text evidence="1">The sequence shown here is derived from an EMBL/GenBank/DDBJ whole genome shotgun (WGS) entry which is preliminary data.</text>
</comment>
<dbReference type="AlphaFoldDB" id="A0AAN8YS85"/>
<dbReference type="PANTHER" id="PTHR23019:SF0">
    <property type="entry name" value="NUCLEAR PORE MEMBRANE GLYCOPROTEIN 210"/>
    <property type="match status" value="1"/>
</dbReference>